<protein>
    <submittedName>
        <fullName evidence="2">Magnesium chelatase subunit I</fullName>
    </submittedName>
</protein>
<dbReference type="GO" id="GO:0004672">
    <property type="term" value="F:protein kinase activity"/>
    <property type="evidence" value="ECO:0007669"/>
    <property type="project" value="TreeGrafter"/>
</dbReference>
<evidence type="ECO:0000259" key="1">
    <source>
        <dbReference type="Pfam" id="PF00158"/>
    </source>
</evidence>
<comment type="caution">
    <text evidence="2">The sequence shown here is derived from an EMBL/GenBank/DDBJ whole genome shotgun (WGS) entry which is preliminary data.</text>
</comment>
<dbReference type="PANTHER" id="PTHR30267:SF2">
    <property type="entry name" value="PROTEIN PRKA"/>
    <property type="match status" value="1"/>
</dbReference>
<dbReference type="Proteomes" id="UP000249547">
    <property type="component" value="Unassembled WGS sequence"/>
</dbReference>
<proteinExistence type="predicted"/>
<feature type="domain" description="Sigma-54 factor interaction" evidence="1">
    <location>
        <begin position="161"/>
        <end position="225"/>
    </location>
</feature>
<dbReference type="GO" id="GO:0006355">
    <property type="term" value="P:regulation of DNA-templated transcription"/>
    <property type="evidence" value="ECO:0007669"/>
    <property type="project" value="InterPro"/>
</dbReference>
<dbReference type="InterPro" id="IPR002078">
    <property type="entry name" value="Sigma_54_int"/>
</dbReference>
<sequence length="500" mass="56040">MKDIKTLGALKKSGYTSRSVKEEVRANLIKKLQAKEITFPGIVGYEDTVIPDTERALLSRHNILFLGLRGQAKTKMARQMVDLLDEYIPVIAGSEVNDDPFHPLSRYAKDLIAEKGDDTPITWLSREERYGEKLATPDVSVADLIGDIDPIKAANQNLSYADERAIHFGIIPRSNRGIFVINELPDLQARIQVALFNILQEGDIQIRGFKLRMPLDVLFVFTANPEDYTNRGSIVTPLKDRIESQIITHYPKSIESSLLITEQESNIHSDQAKRVDVADILKRLIAQVAIEARSSELVDKKSGVSARLTIAAYENLVSAAERRSIINKEKSTLARLGDLQGIVPAITGKIELMYEGEQEGAMQVAYNLLEKAIRTLFAQYFPNPDSFKKRKQAAQPESNPYRPIIQWFDQGNSVRILQDTTDKQYEAALNKVDGLKDFIQGRFGSATKHEQLLLMEFVLHGLAAYSLVSKKLLENGTNFSDLLGTIMNFGSDPAEEEDDF</sequence>
<evidence type="ECO:0000313" key="2">
    <source>
        <dbReference type="EMBL" id="RAJ08378.1"/>
    </source>
</evidence>
<dbReference type="EMBL" id="QLLL01000002">
    <property type="protein sequence ID" value="RAJ08378.1"/>
    <property type="molecule type" value="Genomic_DNA"/>
</dbReference>
<organism evidence="2 3">
    <name type="scientific">Chitinophaga skermanii</name>
    <dbReference type="NCBI Taxonomy" id="331697"/>
    <lineage>
        <taxon>Bacteria</taxon>
        <taxon>Pseudomonadati</taxon>
        <taxon>Bacteroidota</taxon>
        <taxon>Chitinophagia</taxon>
        <taxon>Chitinophagales</taxon>
        <taxon>Chitinophagaceae</taxon>
        <taxon>Chitinophaga</taxon>
    </lineage>
</organism>
<name>A0A327QX45_9BACT</name>
<dbReference type="AlphaFoldDB" id="A0A327QX45"/>
<dbReference type="InterPro" id="IPR027417">
    <property type="entry name" value="P-loop_NTPase"/>
</dbReference>
<dbReference type="SUPFAM" id="SSF52540">
    <property type="entry name" value="P-loop containing nucleoside triphosphate hydrolases"/>
    <property type="match status" value="1"/>
</dbReference>
<dbReference type="Pfam" id="PF00158">
    <property type="entry name" value="Sigma54_activat"/>
    <property type="match status" value="1"/>
</dbReference>
<dbReference type="RefSeq" id="WP_111596533.1">
    <property type="nucleotide sequence ID" value="NZ_QLLL01000002.1"/>
</dbReference>
<gene>
    <name evidence="2" type="ORF">LX64_01028</name>
</gene>
<keyword evidence="3" id="KW-1185">Reference proteome</keyword>
<dbReference type="OrthoDB" id="9760760at2"/>
<dbReference type="Gene3D" id="3.40.50.300">
    <property type="entry name" value="P-loop containing nucleotide triphosphate hydrolases"/>
    <property type="match status" value="1"/>
</dbReference>
<dbReference type="GO" id="GO:0005524">
    <property type="term" value="F:ATP binding"/>
    <property type="evidence" value="ECO:0007669"/>
    <property type="project" value="InterPro"/>
</dbReference>
<evidence type="ECO:0000313" key="3">
    <source>
        <dbReference type="Proteomes" id="UP000249547"/>
    </source>
</evidence>
<reference evidence="2 3" key="1">
    <citation type="submission" date="2018-06" db="EMBL/GenBank/DDBJ databases">
        <title>Genomic Encyclopedia of Archaeal and Bacterial Type Strains, Phase II (KMG-II): from individual species to whole genera.</title>
        <authorList>
            <person name="Goeker M."/>
        </authorList>
    </citation>
    <scope>NUCLEOTIDE SEQUENCE [LARGE SCALE GENOMIC DNA]</scope>
    <source>
        <strain evidence="2 3">DSM 23857</strain>
    </source>
</reference>
<accession>A0A327QX45</accession>
<dbReference type="PANTHER" id="PTHR30267">
    <property type="entry name" value="PROTEIN KINASE PRKA"/>
    <property type="match status" value="1"/>
</dbReference>